<dbReference type="PROSITE" id="PS00061">
    <property type="entry name" value="ADH_SHORT"/>
    <property type="match status" value="1"/>
</dbReference>
<comment type="similarity">
    <text evidence="1">Belongs to the short-chain dehydrogenases/reductases (SDR) family.</text>
</comment>
<dbReference type="SUPFAM" id="SSF51735">
    <property type="entry name" value="NAD(P)-binding Rossmann-fold domains"/>
    <property type="match status" value="1"/>
</dbReference>
<protein>
    <submittedName>
        <fullName evidence="3">Oxidoreductase</fullName>
    </submittedName>
</protein>
<dbReference type="PANTHER" id="PTHR42901">
    <property type="entry name" value="ALCOHOL DEHYDROGENASE"/>
    <property type="match status" value="1"/>
</dbReference>
<dbReference type="InterPro" id="IPR020904">
    <property type="entry name" value="Sc_DH/Rdtase_CS"/>
</dbReference>
<comment type="caution">
    <text evidence="3">The sequence shown here is derived from an EMBL/GenBank/DDBJ whole genome shotgun (WGS) entry which is preliminary data.</text>
</comment>
<dbReference type="Gene3D" id="3.40.50.720">
    <property type="entry name" value="NAD(P)-binding Rossmann-like Domain"/>
    <property type="match status" value="1"/>
</dbReference>
<sequence>MTVNSEELAGQVALVTGASRGIGEAIAEALAARGAHVVITARTAGGLEELEDRIHAAGGSATIAPLDLTDGDSIARLASAMAERWQHLDMLVLNAAMLGTLTPVGAIDGKEFNKLLTLNLIAQQALIANFDPLLRRAANGRLIVLTSGVARSPRAYWGAYAASKAALEVLVTSYGAEMRNISNVRTAILDPGGTRTAMRARAYPGEDPQSIKEPAAVGDFVARMMADGFDSTAYHALPKVMADA</sequence>
<dbReference type="Proteomes" id="UP000248597">
    <property type="component" value="Unassembled WGS sequence"/>
</dbReference>
<evidence type="ECO:0000256" key="1">
    <source>
        <dbReference type="ARBA" id="ARBA00006484"/>
    </source>
</evidence>
<dbReference type="Pfam" id="PF00106">
    <property type="entry name" value="adh_short"/>
    <property type="match status" value="1"/>
</dbReference>
<accession>A0A2W5N2G3</accession>
<dbReference type="GO" id="GO:0016491">
    <property type="term" value="F:oxidoreductase activity"/>
    <property type="evidence" value="ECO:0007669"/>
    <property type="project" value="UniProtKB-KW"/>
</dbReference>
<dbReference type="EMBL" id="QFPJ01000072">
    <property type="protein sequence ID" value="PZQ20260.1"/>
    <property type="molecule type" value="Genomic_DNA"/>
</dbReference>
<organism evidence="3 4">
    <name type="scientific">Sphingopyxis macrogoltabida</name>
    <name type="common">Sphingomonas macrogoltabidus</name>
    <dbReference type="NCBI Taxonomy" id="33050"/>
    <lineage>
        <taxon>Bacteria</taxon>
        <taxon>Pseudomonadati</taxon>
        <taxon>Pseudomonadota</taxon>
        <taxon>Alphaproteobacteria</taxon>
        <taxon>Sphingomonadales</taxon>
        <taxon>Sphingomonadaceae</taxon>
        <taxon>Sphingopyxis</taxon>
    </lineage>
</organism>
<evidence type="ECO:0000313" key="3">
    <source>
        <dbReference type="EMBL" id="PZQ20260.1"/>
    </source>
</evidence>
<dbReference type="PRINTS" id="PR00081">
    <property type="entry name" value="GDHRDH"/>
</dbReference>
<gene>
    <name evidence="3" type="ORF">DI569_16135</name>
</gene>
<reference evidence="3 4" key="1">
    <citation type="submission" date="2017-08" db="EMBL/GenBank/DDBJ databases">
        <title>Infants hospitalized years apart are colonized by the same room-sourced microbial strains.</title>
        <authorList>
            <person name="Brooks B."/>
            <person name="Olm M.R."/>
            <person name="Firek B.A."/>
            <person name="Baker R."/>
            <person name="Thomas B.C."/>
            <person name="Morowitz M.J."/>
            <person name="Banfield J.F."/>
        </authorList>
    </citation>
    <scope>NUCLEOTIDE SEQUENCE [LARGE SCALE GENOMIC DNA]</scope>
    <source>
        <strain evidence="3">S2_005_003_R2_47</strain>
    </source>
</reference>
<dbReference type="AlphaFoldDB" id="A0A2W5N2G3"/>
<evidence type="ECO:0000313" key="4">
    <source>
        <dbReference type="Proteomes" id="UP000248597"/>
    </source>
</evidence>
<dbReference type="PANTHER" id="PTHR42901:SF1">
    <property type="entry name" value="ALCOHOL DEHYDROGENASE"/>
    <property type="match status" value="1"/>
</dbReference>
<name>A0A2W5N2G3_SPHMC</name>
<evidence type="ECO:0000256" key="2">
    <source>
        <dbReference type="ARBA" id="ARBA00023002"/>
    </source>
</evidence>
<keyword evidence="2" id="KW-0560">Oxidoreductase</keyword>
<dbReference type="InterPro" id="IPR036291">
    <property type="entry name" value="NAD(P)-bd_dom_sf"/>
</dbReference>
<proteinExistence type="inferred from homology"/>
<dbReference type="InterPro" id="IPR002347">
    <property type="entry name" value="SDR_fam"/>
</dbReference>